<dbReference type="AlphaFoldDB" id="A0A0G4I5R1"/>
<reference evidence="2" key="1">
    <citation type="submission" date="2014-11" db="EMBL/GenBank/DDBJ databases">
        <authorList>
            <person name="Otto D Thomas"/>
            <person name="Naeem Raeece"/>
        </authorList>
    </citation>
    <scope>NUCLEOTIDE SEQUENCE</scope>
</reference>
<dbReference type="InterPro" id="IPR032710">
    <property type="entry name" value="NTF2-like_dom_sf"/>
</dbReference>
<keyword evidence="1" id="KW-0732">Signal</keyword>
<dbReference type="EMBL" id="CDMZ01005194">
    <property type="protein sequence ID" value="CEM52249.1"/>
    <property type="molecule type" value="Genomic_DNA"/>
</dbReference>
<name>A0A0G4I5R1_9ALVE</name>
<dbReference type="Gene3D" id="3.10.450.50">
    <property type="match status" value="1"/>
</dbReference>
<protein>
    <recommendedName>
        <fullName evidence="3">SnoaL-like domain-containing protein</fullName>
    </recommendedName>
</protein>
<proteinExistence type="predicted"/>
<organism evidence="2">
    <name type="scientific">Chromera velia CCMP2878</name>
    <dbReference type="NCBI Taxonomy" id="1169474"/>
    <lineage>
        <taxon>Eukaryota</taxon>
        <taxon>Sar</taxon>
        <taxon>Alveolata</taxon>
        <taxon>Colpodellida</taxon>
        <taxon>Chromeraceae</taxon>
        <taxon>Chromera</taxon>
    </lineage>
</organism>
<feature type="chain" id="PRO_5005192763" description="SnoaL-like domain-containing protein" evidence="1">
    <location>
        <begin position="20"/>
        <end position="230"/>
    </location>
</feature>
<dbReference type="SUPFAM" id="SSF54427">
    <property type="entry name" value="NTF2-like"/>
    <property type="match status" value="1"/>
</dbReference>
<sequence length="230" mass="25624">MKSVCVVPILLFFSQLSIARSDANVCADPPLSAWLDMWNRKDLNVVDDLFLNSPSEVTYFSSESEGLIVGLDRVRDHHAGLGLVPGGLKEVPTVLSLEGLYTQSLTSAFPCVKVVSAVWVFTWKHGEKEPMKGPCTLVYRQEEGDEQAWIVHMNFGNYERGQTLLDSSSRDNEEGPVFTAAAKVNQRSGVEPVSIVSLTEQRVQETAEEEQEKKQREPREVAKGFFSLFA</sequence>
<evidence type="ECO:0000256" key="1">
    <source>
        <dbReference type="SAM" id="SignalP"/>
    </source>
</evidence>
<accession>A0A0G4I5R1</accession>
<evidence type="ECO:0000313" key="2">
    <source>
        <dbReference type="EMBL" id="CEM52249.1"/>
    </source>
</evidence>
<evidence type="ECO:0008006" key="3">
    <source>
        <dbReference type="Google" id="ProtNLM"/>
    </source>
</evidence>
<gene>
    <name evidence="2" type="ORF">Cvel_11170</name>
</gene>
<dbReference type="VEuPathDB" id="CryptoDB:Cvel_11170"/>
<feature type="signal peptide" evidence="1">
    <location>
        <begin position="1"/>
        <end position="19"/>
    </location>
</feature>